<proteinExistence type="predicted"/>
<dbReference type="InterPro" id="IPR003772">
    <property type="entry name" value="YceD"/>
</dbReference>
<reference evidence="1 2" key="1">
    <citation type="submission" date="2022-11" db="EMBL/GenBank/DDBJ databases">
        <title>Genome sequencing of Acetobacter type strain.</title>
        <authorList>
            <person name="Heo J."/>
            <person name="Lee D."/>
            <person name="Han B.-H."/>
            <person name="Hong S.-B."/>
            <person name="Kwon S.-W."/>
        </authorList>
    </citation>
    <scope>NUCLEOTIDE SEQUENCE [LARGE SCALE GENOMIC DNA]</scope>
    <source>
        <strain evidence="1 2">KACC 21253</strain>
    </source>
</reference>
<dbReference type="RefSeq" id="WP_086554963.1">
    <property type="nucleotide sequence ID" value="NZ_JAERKX010000001.1"/>
</dbReference>
<name>A0ABT3QAY4_9PROT</name>
<dbReference type="Pfam" id="PF02620">
    <property type="entry name" value="YceD"/>
    <property type="match status" value="1"/>
</dbReference>
<gene>
    <name evidence="1" type="ORF">OQ497_00465</name>
</gene>
<evidence type="ECO:0000313" key="1">
    <source>
        <dbReference type="EMBL" id="MCX2562445.1"/>
    </source>
</evidence>
<evidence type="ECO:0000313" key="2">
    <source>
        <dbReference type="Proteomes" id="UP001301152"/>
    </source>
</evidence>
<accession>A0ABT3QAY4</accession>
<dbReference type="EMBL" id="JAPIUZ010000001">
    <property type="protein sequence ID" value="MCX2562445.1"/>
    <property type="molecule type" value="Genomic_DNA"/>
</dbReference>
<dbReference type="Proteomes" id="UP001301152">
    <property type="component" value="Unassembled WGS sequence"/>
</dbReference>
<organism evidence="1 2">
    <name type="scientific">Acetobacter thailandicus</name>
    <dbReference type="NCBI Taxonomy" id="1502842"/>
    <lineage>
        <taxon>Bacteria</taxon>
        <taxon>Pseudomonadati</taxon>
        <taxon>Pseudomonadota</taxon>
        <taxon>Alphaproteobacteria</taxon>
        <taxon>Acetobacterales</taxon>
        <taxon>Acetobacteraceae</taxon>
        <taxon>Acetobacter</taxon>
    </lineage>
</organism>
<keyword evidence="2" id="KW-1185">Reference proteome</keyword>
<comment type="caution">
    <text evidence="1">The sequence shown here is derived from an EMBL/GenBank/DDBJ whole genome shotgun (WGS) entry which is preliminary data.</text>
</comment>
<protein>
    <submittedName>
        <fullName evidence="1">DUF177 domain-containing protein</fullName>
    </submittedName>
</protein>
<sequence length="180" mass="20140">MTPKSEFSRHIAVNRIGSNGLKITVEATADECRLIARRLNLPDVTMLRCRYNLVSSDQNNVVAQGALAAKFQHVCVVTLEPFEDVLTASFNIKFVPEEFFTESSALELDVEDEIPYTGNNIDLGEATIEQFALELPAYPHKPDSVLPEEIIPEEEVQAAPVSEKRINPFAALQELRQKKK</sequence>